<keyword evidence="2" id="KW-1185">Reference proteome</keyword>
<accession>A0A9W7FQP9</accession>
<name>A0A9W7FQP9_9STRA</name>
<proteinExistence type="predicted"/>
<dbReference type="OrthoDB" id="10563019at2759"/>
<dbReference type="EMBL" id="BRXW01000248">
    <property type="protein sequence ID" value="GMI16283.1"/>
    <property type="molecule type" value="Genomic_DNA"/>
</dbReference>
<reference evidence="2" key="1">
    <citation type="journal article" date="2023" name="Commun. Biol.">
        <title>Genome analysis of Parmales, the sister group of diatoms, reveals the evolutionary specialization of diatoms from phago-mixotrophs to photoautotrophs.</title>
        <authorList>
            <person name="Ban H."/>
            <person name="Sato S."/>
            <person name="Yoshikawa S."/>
            <person name="Yamada K."/>
            <person name="Nakamura Y."/>
            <person name="Ichinomiya M."/>
            <person name="Sato N."/>
            <person name="Blanc-Mathieu R."/>
            <person name="Endo H."/>
            <person name="Kuwata A."/>
            <person name="Ogata H."/>
        </authorList>
    </citation>
    <scope>NUCLEOTIDE SEQUENCE [LARGE SCALE GENOMIC DNA]</scope>
    <source>
        <strain evidence="2">NIES 3700</strain>
    </source>
</reference>
<comment type="caution">
    <text evidence="1">The sequence shown here is derived from an EMBL/GenBank/DDBJ whole genome shotgun (WGS) entry which is preliminary data.</text>
</comment>
<gene>
    <name evidence="1" type="ORF">TrLO_g11941</name>
</gene>
<dbReference type="Proteomes" id="UP001165122">
    <property type="component" value="Unassembled WGS sequence"/>
</dbReference>
<sequence>MQRRNGRPMRTLREIHRIGSSRLDLDEGNFAETIGKFRMWTKRCLTQLEVSKIWEERKKHMPDYITEMKKGTPPYIKRATEKRQERRVNEWFRERRRVERSESVQADET</sequence>
<protein>
    <submittedName>
        <fullName evidence="1">Uncharacterized protein</fullName>
    </submittedName>
</protein>
<dbReference type="AlphaFoldDB" id="A0A9W7FQP9"/>
<evidence type="ECO:0000313" key="1">
    <source>
        <dbReference type="EMBL" id="GMI16283.1"/>
    </source>
</evidence>
<evidence type="ECO:0000313" key="2">
    <source>
        <dbReference type="Proteomes" id="UP001165122"/>
    </source>
</evidence>
<organism evidence="1 2">
    <name type="scientific">Triparma laevis f. longispina</name>
    <dbReference type="NCBI Taxonomy" id="1714387"/>
    <lineage>
        <taxon>Eukaryota</taxon>
        <taxon>Sar</taxon>
        <taxon>Stramenopiles</taxon>
        <taxon>Ochrophyta</taxon>
        <taxon>Bolidophyceae</taxon>
        <taxon>Parmales</taxon>
        <taxon>Triparmaceae</taxon>
        <taxon>Triparma</taxon>
    </lineage>
</organism>